<evidence type="ECO:0000313" key="2">
    <source>
        <dbReference type="EnsemblPlants" id="LPERR04G09520.1"/>
    </source>
</evidence>
<evidence type="ECO:0000313" key="3">
    <source>
        <dbReference type="Proteomes" id="UP000032180"/>
    </source>
</evidence>
<reference evidence="2" key="3">
    <citation type="submission" date="2015-04" db="UniProtKB">
        <authorList>
            <consortium name="EnsemblPlants"/>
        </authorList>
    </citation>
    <scope>IDENTIFICATION</scope>
</reference>
<evidence type="ECO:0000256" key="1">
    <source>
        <dbReference type="SAM" id="MobiDB-lite"/>
    </source>
</evidence>
<dbReference type="AlphaFoldDB" id="A0A0D9W4Z6"/>
<reference evidence="3" key="2">
    <citation type="submission" date="2013-12" db="EMBL/GenBank/DDBJ databases">
        <authorList>
            <person name="Yu Y."/>
            <person name="Lee S."/>
            <person name="de Baynast K."/>
            <person name="Wissotski M."/>
            <person name="Liu L."/>
            <person name="Talag J."/>
            <person name="Goicoechea J."/>
            <person name="Angelova A."/>
            <person name="Jetty R."/>
            <person name="Kudrna D."/>
            <person name="Golser W."/>
            <person name="Rivera L."/>
            <person name="Zhang J."/>
            <person name="Wing R."/>
        </authorList>
    </citation>
    <scope>NUCLEOTIDE SEQUENCE</scope>
</reference>
<keyword evidence="3" id="KW-1185">Reference proteome</keyword>
<reference evidence="2 3" key="1">
    <citation type="submission" date="2012-08" db="EMBL/GenBank/DDBJ databases">
        <title>Oryza genome evolution.</title>
        <authorList>
            <person name="Wing R.A."/>
        </authorList>
    </citation>
    <scope>NUCLEOTIDE SEQUENCE</scope>
</reference>
<sequence length="145" mass="15311">MERLLAAQQTAATATNANASEVSSLSQPPCPASMPTPVHGLISNARQHQQQSATPSLQTWSAPSIMLTMAGKDAFINICLPAAATGGVKHQIDVVTSTISADPEKSLFRVHARKLNEESLESTEGLTPEAKYKLAVSELMVGLSE</sequence>
<dbReference type="GO" id="GO:0009960">
    <property type="term" value="P:endosperm development"/>
    <property type="evidence" value="ECO:0007669"/>
    <property type="project" value="InterPro"/>
</dbReference>
<protein>
    <submittedName>
        <fullName evidence="2">Uncharacterized protein</fullName>
    </submittedName>
</protein>
<dbReference type="PANTHER" id="PTHR46772">
    <property type="entry name" value="BHLH DOMAIN-CONTAINING PROTEIN"/>
    <property type="match status" value="1"/>
</dbReference>
<dbReference type="Gramene" id="LPERR04G09520.1">
    <property type="protein sequence ID" value="LPERR04G09520.1"/>
    <property type="gene ID" value="LPERR04G09520"/>
</dbReference>
<dbReference type="PANTHER" id="PTHR46772:SF8">
    <property type="entry name" value="TRANSCRIPTION FACTOR BHLH95"/>
    <property type="match status" value="1"/>
</dbReference>
<dbReference type="HOGENOM" id="CLU_1789677_0_0_1"/>
<proteinExistence type="predicted"/>
<dbReference type="GO" id="GO:0003700">
    <property type="term" value="F:DNA-binding transcription factor activity"/>
    <property type="evidence" value="ECO:0007669"/>
    <property type="project" value="InterPro"/>
</dbReference>
<dbReference type="InterPro" id="IPR044278">
    <property type="entry name" value="BHLH95-like"/>
</dbReference>
<accession>A0A0D9W4Z6</accession>
<dbReference type="Proteomes" id="UP000032180">
    <property type="component" value="Chromosome 4"/>
</dbReference>
<feature type="compositionally biased region" description="Low complexity" evidence="1">
    <location>
        <begin position="1"/>
        <end position="19"/>
    </location>
</feature>
<organism evidence="2 3">
    <name type="scientific">Leersia perrieri</name>
    <dbReference type="NCBI Taxonomy" id="77586"/>
    <lineage>
        <taxon>Eukaryota</taxon>
        <taxon>Viridiplantae</taxon>
        <taxon>Streptophyta</taxon>
        <taxon>Embryophyta</taxon>
        <taxon>Tracheophyta</taxon>
        <taxon>Spermatophyta</taxon>
        <taxon>Magnoliopsida</taxon>
        <taxon>Liliopsida</taxon>
        <taxon>Poales</taxon>
        <taxon>Poaceae</taxon>
        <taxon>BOP clade</taxon>
        <taxon>Oryzoideae</taxon>
        <taxon>Oryzeae</taxon>
        <taxon>Oryzinae</taxon>
        <taxon>Leersia</taxon>
    </lineage>
</organism>
<name>A0A0D9W4Z6_9ORYZ</name>
<feature type="region of interest" description="Disordered" evidence="1">
    <location>
        <begin position="1"/>
        <end position="30"/>
    </location>
</feature>
<dbReference type="EnsemblPlants" id="LPERR04G09520.1">
    <property type="protein sequence ID" value="LPERR04G09520.1"/>
    <property type="gene ID" value="LPERR04G09520"/>
</dbReference>